<dbReference type="AlphaFoldDB" id="A0A8W7PIF3"/>
<accession>A0A8W7PIF3</accession>
<name>A0A8W7PIF3_ANOCL</name>
<organism evidence="1">
    <name type="scientific">Anopheles coluzzii</name>
    <name type="common">African malaria mosquito</name>
    <dbReference type="NCBI Taxonomy" id="1518534"/>
    <lineage>
        <taxon>Eukaryota</taxon>
        <taxon>Metazoa</taxon>
        <taxon>Ecdysozoa</taxon>
        <taxon>Arthropoda</taxon>
        <taxon>Hexapoda</taxon>
        <taxon>Insecta</taxon>
        <taxon>Pterygota</taxon>
        <taxon>Neoptera</taxon>
        <taxon>Endopterygota</taxon>
        <taxon>Diptera</taxon>
        <taxon>Nematocera</taxon>
        <taxon>Culicoidea</taxon>
        <taxon>Culicidae</taxon>
        <taxon>Anophelinae</taxon>
        <taxon>Anopheles</taxon>
    </lineage>
</organism>
<sequence length="152" mass="16767">MLELGWWMTQITQRPLAARSLRWATTCIAAIMSSPLVGSSKNMIDGLEISSSPIERRFFSPPDMFATGLWAHLERPSSFRTSTTIADFWAIVVVGRHCAQHLFSQFTDGTIFPAFGLISRARCGVNGSRECLHRNVADFGCEGCLPGSVRSV</sequence>
<evidence type="ECO:0000313" key="1">
    <source>
        <dbReference type="EnsemblMetazoa" id="ACOM032352-PA.1"/>
    </source>
</evidence>
<dbReference type="EnsemblMetazoa" id="ACOM032352-RA">
    <property type="protein sequence ID" value="ACOM032352-PA.1"/>
    <property type="gene ID" value="ACOM032352"/>
</dbReference>
<reference evidence="1" key="1">
    <citation type="submission" date="2022-08" db="UniProtKB">
        <authorList>
            <consortium name="EnsemblMetazoa"/>
        </authorList>
    </citation>
    <scope>IDENTIFICATION</scope>
</reference>
<proteinExistence type="predicted"/>
<protein>
    <submittedName>
        <fullName evidence="1">Uncharacterized protein</fullName>
    </submittedName>
</protein>
<dbReference type="Proteomes" id="UP000075882">
    <property type="component" value="Unassembled WGS sequence"/>
</dbReference>